<dbReference type="STRING" id="672.VV93_v1c20910"/>
<reference evidence="1 2" key="1">
    <citation type="journal article" date="2003" name="Genome Res.">
        <title>Comparative genome analysis of Vibrio vulnificus, a marine pathogen.</title>
        <authorList>
            <person name="Chen C.Y."/>
            <person name="Wu K.M."/>
            <person name="Chang Y.C."/>
            <person name="Chang C.H."/>
            <person name="Tsai H.C."/>
            <person name="Liao T.L."/>
            <person name="Liu Y.M."/>
            <person name="Chen H.J."/>
            <person name="Shen A.B."/>
            <person name="Li J.C."/>
            <person name="Su T.L."/>
            <person name="Shao C.P."/>
            <person name="Lee C.T."/>
            <person name="Hor L.I."/>
            <person name="Tsai S.F."/>
        </authorList>
    </citation>
    <scope>NUCLEOTIDE SEQUENCE [LARGE SCALE GENOMIC DNA]</scope>
    <source>
        <strain evidence="1 2">YJ016</strain>
    </source>
</reference>
<dbReference type="EMBL" id="BA000037">
    <property type="protein sequence ID" value="BAC95147.1"/>
    <property type="molecule type" value="Genomic_DNA"/>
</dbReference>
<organism evidence="1 2">
    <name type="scientific">Vibrio vulnificus (strain YJ016)</name>
    <dbReference type="NCBI Taxonomy" id="196600"/>
    <lineage>
        <taxon>Bacteria</taxon>
        <taxon>Pseudomonadati</taxon>
        <taxon>Pseudomonadota</taxon>
        <taxon>Gammaproteobacteria</taxon>
        <taxon>Vibrionales</taxon>
        <taxon>Vibrionaceae</taxon>
        <taxon>Vibrio</taxon>
    </lineage>
</organism>
<dbReference type="KEGG" id="vvy:VV2383"/>
<dbReference type="HOGENOM" id="CLU_2995551_0_0_6"/>
<proteinExistence type="predicted"/>
<dbReference type="AlphaFoldDB" id="Q7MIY0"/>
<dbReference type="Proteomes" id="UP000002675">
    <property type="component" value="Chromosome I"/>
</dbReference>
<protein>
    <submittedName>
        <fullName evidence="1">Uncharacterized protein</fullName>
    </submittedName>
</protein>
<sequence>MEQDVQLTMRFTHKEGKDKKMNRSQTQRCLRAKVKGKPKLGRYIKRTTEGCTERYMA</sequence>
<accession>Q7MIY0</accession>
<evidence type="ECO:0000313" key="1">
    <source>
        <dbReference type="EMBL" id="BAC95147.1"/>
    </source>
</evidence>
<gene>
    <name evidence="1" type="ordered locus">VV2383</name>
</gene>
<name>Q7MIY0_VIBVY</name>
<evidence type="ECO:0000313" key="2">
    <source>
        <dbReference type="Proteomes" id="UP000002675"/>
    </source>
</evidence>